<keyword evidence="2" id="KW-1185">Reference proteome</keyword>
<organism evidence="1 2">
    <name type="scientific">Pseudocercospora musae</name>
    <dbReference type="NCBI Taxonomy" id="113226"/>
    <lineage>
        <taxon>Eukaryota</taxon>
        <taxon>Fungi</taxon>
        <taxon>Dikarya</taxon>
        <taxon>Ascomycota</taxon>
        <taxon>Pezizomycotina</taxon>
        <taxon>Dothideomycetes</taxon>
        <taxon>Dothideomycetidae</taxon>
        <taxon>Mycosphaerellales</taxon>
        <taxon>Mycosphaerellaceae</taxon>
        <taxon>Pseudocercospora</taxon>
    </lineage>
</organism>
<dbReference type="Proteomes" id="UP000073492">
    <property type="component" value="Unassembled WGS sequence"/>
</dbReference>
<accession>A0A139IJJ5</accession>
<dbReference type="AlphaFoldDB" id="A0A139IJJ5"/>
<protein>
    <submittedName>
        <fullName evidence="1">Uncharacterized protein</fullName>
    </submittedName>
</protein>
<evidence type="ECO:0000313" key="2">
    <source>
        <dbReference type="Proteomes" id="UP000073492"/>
    </source>
</evidence>
<dbReference type="EMBL" id="LFZO01000071">
    <property type="protein sequence ID" value="KXT14937.1"/>
    <property type="molecule type" value="Genomic_DNA"/>
</dbReference>
<comment type="caution">
    <text evidence="1">The sequence shown here is derived from an EMBL/GenBank/DDBJ whole genome shotgun (WGS) entry which is preliminary data.</text>
</comment>
<name>A0A139IJJ5_9PEZI</name>
<proteinExistence type="predicted"/>
<evidence type="ECO:0000313" key="1">
    <source>
        <dbReference type="EMBL" id="KXT14937.1"/>
    </source>
</evidence>
<reference evidence="1 2" key="1">
    <citation type="submission" date="2015-07" db="EMBL/GenBank/DDBJ databases">
        <title>Comparative genomics of the Sigatoka disease complex on banana suggests a link between parallel evolutionary changes in Pseudocercospora fijiensis and Pseudocercospora eumusae and increased virulence on the banana host.</title>
        <authorList>
            <person name="Chang T.-C."/>
            <person name="Salvucci A."/>
            <person name="Crous P.W."/>
            <person name="Stergiopoulos I."/>
        </authorList>
    </citation>
    <scope>NUCLEOTIDE SEQUENCE [LARGE SCALE GENOMIC DNA]</scope>
    <source>
        <strain evidence="1 2">CBS 116634</strain>
    </source>
</reference>
<gene>
    <name evidence="1" type="ORF">AC579_3066</name>
</gene>
<sequence length="94" mass="10285">MIAIEGKLEHVKAPIQEVNTAAHPPSHMNIACYNGPTSFKCGWIKQSSRIRLGKTVGLPSVTRAEGDWRGVDLFSAHAKMGESKSRASARLPWD</sequence>